<name>A0A6A6R2I4_9PEZI</name>
<dbReference type="AlphaFoldDB" id="A0A6A6R2I4"/>
<proteinExistence type="inferred from homology"/>
<reference evidence="4" key="1">
    <citation type="journal article" date="2020" name="Stud. Mycol.">
        <title>101 Dothideomycetes genomes: a test case for predicting lifestyles and emergence of pathogens.</title>
        <authorList>
            <person name="Haridas S."/>
            <person name="Albert R."/>
            <person name="Binder M."/>
            <person name="Bloem J."/>
            <person name="Labutti K."/>
            <person name="Salamov A."/>
            <person name="Andreopoulos B."/>
            <person name="Baker S."/>
            <person name="Barry K."/>
            <person name="Bills G."/>
            <person name="Bluhm B."/>
            <person name="Cannon C."/>
            <person name="Castanera R."/>
            <person name="Culley D."/>
            <person name="Daum C."/>
            <person name="Ezra D."/>
            <person name="Gonzalez J."/>
            <person name="Henrissat B."/>
            <person name="Kuo A."/>
            <person name="Liang C."/>
            <person name="Lipzen A."/>
            <person name="Lutzoni F."/>
            <person name="Magnuson J."/>
            <person name="Mondo S."/>
            <person name="Nolan M."/>
            <person name="Ohm R."/>
            <person name="Pangilinan J."/>
            <person name="Park H.-J."/>
            <person name="Ramirez L."/>
            <person name="Alfaro M."/>
            <person name="Sun H."/>
            <person name="Tritt A."/>
            <person name="Yoshinaga Y."/>
            <person name="Zwiers L.-H."/>
            <person name="Turgeon B."/>
            <person name="Goodwin S."/>
            <person name="Spatafora J."/>
            <person name="Crous P."/>
            <person name="Grigoriev I."/>
        </authorList>
    </citation>
    <scope>NUCLEOTIDE SEQUENCE</scope>
    <source>
        <strain evidence="4">CBS 269.34</strain>
    </source>
</reference>
<evidence type="ECO:0000256" key="1">
    <source>
        <dbReference type="ARBA" id="ARBA00006484"/>
    </source>
</evidence>
<gene>
    <name evidence="4" type="ORF">BU16DRAFT_604638</name>
</gene>
<evidence type="ECO:0000256" key="3">
    <source>
        <dbReference type="ARBA" id="ARBA00023002"/>
    </source>
</evidence>
<protein>
    <submittedName>
        <fullName evidence="4">Short chain dehydrogenase reductase</fullName>
    </submittedName>
</protein>
<organism evidence="4 5">
    <name type="scientific">Lophium mytilinum</name>
    <dbReference type="NCBI Taxonomy" id="390894"/>
    <lineage>
        <taxon>Eukaryota</taxon>
        <taxon>Fungi</taxon>
        <taxon>Dikarya</taxon>
        <taxon>Ascomycota</taxon>
        <taxon>Pezizomycotina</taxon>
        <taxon>Dothideomycetes</taxon>
        <taxon>Pleosporomycetidae</taxon>
        <taxon>Mytilinidiales</taxon>
        <taxon>Mytilinidiaceae</taxon>
        <taxon>Lophium</taxon>
    </lineage>
</organism>
<evidence type="ECO:0000256" key="2">
    <source>
        <dbReference type="ARBA" id="ARBA00022857"/>
    </source>
</evidence>
<evidence type="ECO:0000313" key="5">
    <source>
        <dbReference type="Proteomes" id="UP000799750"/>
    </source>
</evidence>
<dbReference type="Proteomes" id="UP000799750">
    <property type="component" value="Unassembled WGS sequence"/>
</dbReference>
<dbReference type="Gene3D" id="3.40.50.720">
    <property type="entry name" value="NAD(P)-binding Rossmann-like Domain"/>
    <property type="match status" value="1"/>
</dbReference>
<dbReference type="PROSITE" id="PS00061">
    <property type="entry name" value="ADH_SHORT"/>
    <property type="match status" value="1"/>
</dbReference>
<dbReference type="GO" id="GO:0016491">
    <property type="term" value="F:oxidoreductase activity"/>
    <property type="evidence" value="ECO:0007669"/>
    <property type="project" value="UniProtKB-KW"/>
</dbReference>
<dbReference type="EMBL" id="MU004185">
    <property type="protein sequence ID" value="KAF2498484.1"/>
    <property type="molecule type" value="Genomic_DNA"/>
</dbReference>
<dbReference type="InterPro" id="IPR020904">
    <property type="entry name" value="Sc_DH/Rdtase_CS"/>
</dbReference>
<accession>A0A6A6R2I4</accession>
<dbReference type="PRINTS" id="PR00081">
    <property type="entry name" value="GDHRDH"/>
</dbReference>
<comment type="similarity">
    <text evidence="1">Belongs to the short-chain dehydrogenases/reductases (SDR) family.</text>
</comment>
<evidence type="ECO:0000313" key="4">
    <source>
        <dbReference type="EMBL" id="KAF2498484.1"/>
    </source>
</evidence>
<dbReference type="PANTHER" id="PTHR43180:SF31">
    <property type="entry name" value="CHAIN DEHYDROGENASE_REDUCTASE, PUTATIVE (AFU_ORTHOLOGUE AFUA_2G16570)-RELATED"/>
    <property type="match status" value="1"/>
</dbReference>
<keyword evidence="3" id="KW-0560">Oxidoreductase</keyword>
<dbReference type="InterPro" id="IPR036291">
    <property type="entry name" value="NAD(P)-bd_dom_sf"/>
</dbReference>
<dbReference type="SUPFAM" id="SSF51735">
    <property type="entry name" value="NAD(P)-binding Rossmann-fold domains"/>
    <property type="match status" value="1"/>
</dbReference>
<keyword evidence="5" id="KW-1185">Reference proteome</keyword>
<dbReference type="OrthoDB" id="5371740at2759"/>
<dbReference type="Pfam" id="PF00106">
    <property type="entry name" value="adh_short"/>
    <property type="match status" value="1"/>
</dbReference>
<dbReference type="PANTHER" id="PTHR43180">
    <property type="entry name" value="3-OXOACYL-(ACYL-CARRIER-PROTEIN) REDUCTASE (AFU_ORTHOLOGUE AFUA_6G11210)"/>
    <property type="match status" value="1"/>
</dbReference>
<sequence length="305" mass="33332">MPMKEYQDTGPLKIGPDLDLSSLPGKSVIVTGGASGLGRAYAEAFAKAGSFVTIADFNDTAGKEVVQNLAGKAQFVKCDVRNWDDQVRVFEAAVQASPHKSCDIVIANAGIVGKDDLYTLQDPQGPPVKPDLRIVEINLIGAIYTAKLAMHYMRRQPLEDSRDRCLIIKASIAAYIDNAGSPQYNISKFGARALMRNLRRTIWEENIRVNLVAPWYVRTPILGQKVQDYLDGQGVGFALTEDAATCMLRIASDTSVNGRALGIVPRVTASEGYMDLDKDDYKEGDIVKTWQEIALATTRFLVVCG</sequence>
<dbReference type="InterPro" id="IPR002347">
    <property type="entry name" value="SDR_fam"/>
</dbReference>
<keyword evidence="2" id="KW-0521">NADP</keyword>